<dbReference type="RefSeq" id="WP_184007813.1">
    <property type="nucleotide sequence ID" value="NZ_JACIJS010000001.1"/>
</dbReference>
<evidence type="ECO:0000256" key="1">
    <source>
        <dbReference type="SAM" id="SignalP"/>
    </source>
</evidence>
<evidence type="ECO:0000313" key="2">
    <source>
        <dbReference type="EMBL" id="MBB5514342.1"/>
    </source>
</evidence>
<dbReference type="InterPro" id="IPR032347">
    <property type="entry name" value="DUF4864"/>
</dbReference>
<comment type="caution">
    <text evidence="2">The sequence shown here is derived from an EMBL/GenBank/DDBJ whole genome shotgun (WGS) entry which is preliminary data.</text>
</comment>
<proteinExistence type="predicted"/>
<dbReference type="Pfam" id="PF16156">
    <property type="entry name" value="DUF4864"/>
    <property type="match status" value="1"/>
</dbReference>
<keyword evidence="1" id="KW-0732">Signal</keyword>
<gene>
    <name evidence="2" type="ORF">FHS89_000340</name>
</gene>
<feature type="chain" id="PRO_5032979340" description="DUF4864 domain-containing protein" evidence="1">
    <location>
        <begin position="21"/>
        <end position="133"/>
    </location>
</feature>
<sequence>MKRLGLALLISILGLLPAKADEGAVRDVIASQIDAFSRDDFAAAFDHASPLIQHMFRTPQRFGQMVQTGYPMVWRPAGVRFGLYENREGRIYQYVAFEDTAGRSYLTEYEMIELDTGWKINGVRMLPDASFGA</sequence>
<organism evidence="2 3">
    <name type="scientific">Rubricella aquisinus</name>
    <dbReference type="NCBI Taxonomy" id="2028108"/>
    <lineage>
        <taxon>Bacteria</taxon>
        <taxon>Pseudomonadati</taxon>
        <taxon>Pseudomonadota</taxon>
        <taxon>Alphaproteobacteria</taxon>
        <taxon>Rhodobacterales</taxon>
        <taxon>Paracoccaceae</taxon>
        <taxon>Rubricella</taxon>
    </lineage>
</organism>
<evidence type="ECO:0000313" key="3">
    <source>
        <dbReference type="Proteomes" id="UP000553766"/>
    </source>
</evidence>
<dbReference type="AlphaFoldDB" id="A0A840WL09"/>
<protein>
    <recommendedName>
        <fullName evidence="4">DUF4864 domain-containing protein</fullName>
    </recommendedName>
</protein>
<dbReference type="EMBL" id="JACIJS010000001">
    <property type="protein sequence ID" value="MBB5514342.1"/>
    <property type="molecule type" value="Genomic_DNA"/>
</dbReference>
<name>A0A840WL09_9RHOB</name>
<dbReference type="Proteomes" id="UP000553766">
    <property type="component" value="Unassembled WGS sequence"/>
</dbReference>
<accession>A0A840WL09</accession>
<feature type="signal peptide" evidence="1">
    <location>
        <begin position="1"/>
        <end position="20"/>
    </location>
</feature>
<evidence type="ECO:0008006" key="4">
    <source>
        <dbReference type="Google" id="ProtNLM"/>
    </source>
</evidence>
<reference evidence="2 3" key="1">
    <citation type="submission" date="2020-08" db="EMBL/GenBank/DDBJ databases">
        <title>Genomic Encyclopedia of Type Strains, Phase IV (KMG-IV): sequencing the most valuable type-strain genomes for metagenomic binning, comparative biology and taxonomic classification.</title>
        <authorList>
            <person name="Goeker M."/>
        </authorList>
    </citation>
    <scope>NUCLEOTIDE SEQUENCE [LARGE SCALE GENOMIC DNA]</scope>
    <source>
        <strain evidence="2 3">DSM 103377</strain>
    </source>
</reference>
<keyword evidence="3" id="KW-1185">Reference proteome</keyword>